<dbReference type="InterPro" id="IPR048158">
    <property type="entry name" value="Formate_DH_Act"/>
</dbReference>
<gene>
    <name evidence="11" type="ORF">ITX44_17230</name>
</gene>
<proteinExistence type="inferred from homology"/>
<evidence type="ECO:0000313" key="12">
    <source>
        <dbReference type="Proteomes" id="UP000749040"/>
    </source>
</evidence>
<feature type="region of interest" description="Disordered" evidence="9">
    <location>
        <begin position="342"/>
        <end position="385"/>
    </location>
</feature>
<dbReference type="Pfam" id="PF04879">
    <property type="entry name" value="Molybdop_Fe4S4"/>
    <property type="match status" value="1"/>
</dbReference>
<dbReference type="Gene3D" id="3.30.200.210">
    <property type="match status" value="1"/>
</dbReference>
<dbReference type="SUPFAM" id="SSF53706">
    <property type="entry name" value="Formate dehydrogenase/DMSO reductase, domains 1-3"/>
    <property type="match status" value="1"/>
</dbReference>
<keyword evidence="12" id="KW-1185">Reference proteome</keyword>
<dbReference type="Gene3D" id="2.40.40.20">
    <property type="match status" value="1"/>
</dbReference>
<feature type="domain" description="4Fe-4S Mo/W bis-MGD-type" evidence="10">
    <location>
        <begin position="44"/>
        <end position="100"/>
    </location>
</feature>
<evidence type="ECO:0000256" key="2">
    <source>
        <dbReference type="ARBA" id="ARBA00004196"/>
    </source>
</evidence>
<evidence type="ECO:0000256" key="3">
    <source>
        <dbReference type="ARBA" id="ARBA00010312"/>
    </source>
</evidence>
<keyword evidence="8" id="KW-0411">Iron-sulfur</keyword>
<accession>A0ABS2TSE8</accession>
<dbReference type="InterPro" id="IPR006656">
    <property type="entry name" value="Mopterin_OxRdtase"/>
</dbReference>
<sequence>MGVRAWVQDWPVYRQFTGRDPLGRGATAVSPHTRELRPRTATADRVVKSVCPYCAVGCAQNVYVKDERVVQIEGDPDSPVSRGRLCPKGSATLQLTTGSARRYEVLYRRPHGTDWERLDLDTAMEMVVDRVLRTRRETWQDEQDGVRVNRTLGIASLGGATLDNEENYLIKKLFTGLGVIQVENQARVCHSATVAGLGTSFGRGGATTFLQDLQNADCIVIEGSNFAEAHPVGFQWVMEAKARGAKVIHVDPRFTRTSALADLHVPIRAGSDIAFLGGIIRHVLETEADFREYVLAYTNAATVVSEDFRDTEDLDGVFSGLDEDSGHYDETSWQYEGADVQAASGERDEQYERRTGGGATISAAGHSESHGSGGASVGTEPHRDPTLRHPRCVYQILKRHYARYTPEMVEEVCGVPRDTFLEVCRALVDNSGPDRTSEFVYAVGWTQHTVGAQYIRAASTLQLLLGNIGRPGGGIQALRGHASIQGSSDIPTLFNLLPGYLPMPHAHAHEDLDTFVEAVKADKGFWGNMRAYMVSLLKAYYGDAATAGNDFCFDHLPRLTGSHSTYETVLAQLDGTCKGYFLMGENPAVGSANAKMQRLGMANLDWLVVRDFSLIESATWWKDGPEIETGELRTEDIGTEVFFFPAAAHTEKSGSFTNTNRWLQWHHAAVEPAGDARSDLWFMYHLGRRIKERLAGSTAPEDRPVLDLAWDYPTQGPLAEPDAQSVLAEINGRTADGAPLSAYTQLEDDGSTSCGCWIYCGVYADGVNQAARRKPHTEQDWVAAEWAWAWPANRRILYNRASADPEGRPWSERKAFVWWDADAGRWTGHDVPDFVPDRAPSYRPPRDATGPDALSGVDPFIMQADGKGWLYAPAGLVDGPMPTHYEPQDSPIRNPLYGRQQRNPARQVISHELNRFHPGADRPGGTDPFPYVVTTYRLTEHFTAGGMTRWSPYLAELQPEMFCEVSPELAAERGLEHAGWATVVTARGAIEARVLVTARMSPLRAGGRTIHQIGLPYHWGPNGYTKGDAANELSAIALDPNVHIQEVKALTADIRPGRRPRGPALPALLAEYRLRAGITERTGTEVRG</sequence>
<dbReference type="NCBIfam" id="NF041513">
    <property type="entry name" value="formate_DH_Act"/>
    <property type="match status" value="1"/>
</dbReference>
<evidence type="ECO:0000259" key="10">
    <source>
        <dbReference type="PROSITE" id="PS51669"/>
    </source>
</evidence>
<dbReference type="PANTHER" id="PTHR43598">
    <property type="entry name" value="TUNGSTEN-CONTAINING FORMYLMETHANOFURAN DEHYDROGENASE 2 SUBUNIT B"/>
    <property type="match status" value="1"/>
</dbReference>
<dbReference type="RefSeq" id="WP_205358117.1">
    <property type="nucleotide sequence ID" value="NZ_JADKYB010000008.1"/>
</dbReference>
<dbReference type="Proteomes" id="UP000749040">
    <property type="component" value="Unassembled WGS sequence"/>
</dbReference>
<organism evidence="11 12">
    <name type="scientific">Actinacidiphila acididurans</name>
    <dbReference type="NCBI Taxonomy" id="2784346"/>
    <lineage>
        <taxon>Bacteria</taxon>
        <taxon>Bacillati</taxon>
        <taxon>Actinomycetota</taxon>
        <taxon>Actinomycetes</taxon>
        <taxon>Kitasatosporales</taxon>
        <taxon>Streptomycetaceae</taxon>
        <taxon>Actinacidiphila</taxon>
    </lineage>
</organism>
<evidence type="ECO:0000256" key="6">
    <source>
        <dbReference type="ARBA" id="ARBA00023002"/>
    </source>
</evidence>
<dbReference type="SMART" id="SM00926">
    <property type="entry name" value="Molybdop_Fe4S4"/>
    <property type="match status" value="1"/>
</dbReference>
<name>A0ABS2TSE8_9ACTN</name>
<feature type="compositionally biased region" description="Basic and acidic residues" evidence="9">
    <location>
        <begin position="345"/>
        <end position="355"/>
    </location>
</feature>
<keyword evidence="7" id="KW-0408">Iron</keyword>
<dbReference type="InterPro" id="IPR006657">
    <property type="entry name" value="MoPterin_dinucl-bd_dom"/>
</dbReference>
<dbReference type="Gene3D" id="3.40.228.10">
    <property type="entry name" value="Dimethylsulfoxide Reductase, domain 2"/>
    <property type="match status" value="2"/>
</dbReference>
<evidence type="ECO:0000313" key="11">
    <source>
        <dbReference type="EMBL" id="MBM9506263.1"/>
    </source>
</evidence>
<comment type="similarity">
    <text evidence="3">Belongs to the prokaryotic molybdopterin-containing oxidoreductase family.</text>
</comment>
<dbReference type="CDD" id="cd02792">
    <property type="entry name" value="MopB_CT_Formate-Dh-Na-like"/>
    <property type="match status" value="1"/>
</dbReference>
<evidence type="ECO:0000256" key="7">
    <source>
        <dbReference type="ARBA" id="ARBA00023004"/>
    </source>
</evidence>
<dbReference type="Pfam" id="PF00384">
    <property type="entry name" value="Molybdopterin"/>
    <property type="match status" value="2"/>
</dbReference>
<comment type="caution">
    <text evidence="11">The sequence shown here is derived from an EMBL/GenBank/DDBJ whole genome shotgun (WGS) entry which is preliminary data.</text>
</comment>
<protein>
    <submittedName>
        <fullName evidence="11">Molybdopterin-dependent oxidoreductase</fullName>
    </submittedName>
</protein>
<evidence type="ECO:0000256" key="9">
    <source>
        <dbReference type="SAM" id="MobiDB-lite"/>
    </source>
</evidence>
<evidence type="ECO:0000256" key="1">
    <source>
        <dbReference type="ARBA" id="ARBA00001966"/>
    </source>
</evidence>
<comment type="subcellular location">
    <subcellularLocation>
        <location evidence="2">Cell envelope</location>
    </subcellularLocation>
</comment>
<dbReference type="PANTHER" id="PTHR43598:SF1">
    <property type="entry name" value="FORMATE DEHYDROGENASE-O MAJOR SUBUNIT"/>
    <property type="match status" value="1"/>
</dbReference>
<dbReference type="SUPFAM" id="SSF50692">
    <property type="entry name" value="ADC-like"/>
    <property type="match status" value="1"/>
</dbReference>
<dbReference type="Pfam" id="PF01568">
    <property type="entry name" value="Molydop_binding"/>
    <property type="match status" value="1"/>
</dbReference>
<dbReference type="EMBL" id="JADKYB010000008">
    <property type="protein sequence ID" value="MBM9506263.1"/>
    <property type="molecule type" value="Genomic_DNA"/>
</dbReference>
<comment type="cofactor">
    <cofactor evidence="1">
        <name>[4Fe-4S] cluster</name>
        <dbReference type="ChEBI" id="CHEBI:49883"/>
    </cofactor>
</comment>
<keyword evidence="4" id="KW-0004">4Fe-4S</keyword>
<keyword evidence="5" id="KW-0479">Metal-binding</keyword>
<dbReference type="InterPro" id="IPR006963">
    <property type="entry name" value="Mopterin_OxRdtase_4Fe-4S_dom"/>
</dbReference>
<dbReference type="InterPro" id="IPR009010">
    <property type="entry name" value="Asp_de-COase-like_dom_sf"/>
</dbReference>
<reference evidence="11 12" key="1">
    <citation type="submission" date="2021-01" db="EMBL/GenBank/DDBJ databases">
        <title>Streptomyces acididurans sp. nov., isolated from a peat swamp forest soil.</title>
        <authorList>
            <person name="Chantavorakit T."/>
            <person name="Duangmal K."/>
        </authorList>
    </citation>
    <scope>NUCLEOTIDE SEQUENCE [LARGE SCALE GENOMIC DNA]</scope>
    <source>
        <strain evidence="11 12">KK5PA1</strain>
    </source>
</reference>
<dbReference type="PROSITE" id="PS51669">
    <property type="entry name" value="4FE4S_MOW_BIS_MGD"/>
    <property type="match status" value="1"/>
</dbReference>
<evidence type="ECO:0000256" key="4">
    <source>
        <dbReference type="ARBA" id="ARBA00022485"/>
    </source>
</evidence>
<dbReference type="Gene3D" id="3.40.50.740">
    <property type="match status" value="1"/>
</dbReference>
<evidence type="ECO:0000256" key="5">
    <source>
        <dbReference type="ARBA" id="ARBA00022723"/>
    </source>
</evidence>
<keyword evidence="6" id="KW-0560">Oxidoreductase</keyword>
<evidence type="ECO:0000256" key="8">
    <source>
        <dbReference type="ARBA" id="ARBA00023014"/>
    </source>
</evidence>